<evidence type="ECO:0000256" key="7">
    <source>
        <dbReference type="RuleBase" id="RU362042"/>
    </source>
</evidence>
<dbReference type="NCBIfam" id="TIGR02227">
    <property type="entry name" value="sigpep_I_bact"/>
    <property type="match status" value="1"/>
</dbReference>
<comment type="subcellular location">
    <subcellularLocation>
        <location evidence="7">Membrane</location>
        <topology evidence="7">Single-pass type II membrane protein</topology>
    </subcellularLocation>
</comment>
<dbReference type="GO" id="GO:0016020">
    <property type="term" value="C:membrane"/>
    <property type="evidence" value="ECO:0007669"/>
    <property type="project" value="UniProtKB-SubCell"/>
</dbReference>
<dbReference type="PROSITE" id="PS00760">
    <property type="entry name" value="SPASE_I_2"/>
    <property type="match status" value="1"/>
</dbReference>
<proteinExistence type="inferred from homology"/>
<organism evidence="9 10">
    <name type="scientific">Alteraurantiacibacter aquimixticola</name>
    <dbReference type="NCBI Taxonomy" id="2489173"/>
    <lineage>
        <taxon>Bacteria</taxon>
        <taxon>Pseudomonadati</taxon>
        <taxon>Pseudomonadota</taxon>
        <taxon>Alphaproteobacteria</taxon>
        <taxon>Sphingomonadales</taxon>
        <taxon>Erythrobacteraceae</taxon>
        <taxon>Alteraurantiacibacter</taxon>
    </lineage>
</organism>
<dbReference type="Proteomes" id="UP000309389">
    <property type="component" value="Unassembled WGS sequence"/>
</dbReference>
<dbReference type="PANTHER" id="PTHR43390:SF1">
    <property type="entry name" value="CHLOROPLAST PROCESSING PEPTIDASE"/>
    <property type="match status" value="1"/>
</dbReference>
<keyword evidence="7" id="KW-0645">Protease</keyword>
<name>A0A4T3F584_9SPHN</name>
<dbReference type="Pfam" id="PF10502">
    <property type="entry name" value="Peptidase_S26"/>
    <property type="match status" value="1"/>
</dbReference>
<evidence type="ECO:0000256" key="5">
    <source>
        <dbReference type="ARBA" id="ARBA00022801"/>
    </source>
</evidence>
<evidence type="ECO:0000259" key="8">
    <source>
        <dbReference type="Pfam" id="PF10502"/>
    </source>
</evidence>
<gene>
    <name evidence="9" type="primary">lepB</name>
    <name evidence="9" type="ORF">E5222_06185</name>
</gene>
<dbReference type="PANTHER" id="PTHR43390">
    <property type="entry name" value="SIGNAL PEPTIDASE I"/>
    <property type="match status" value="1"/>
</dbReference>
<dbReference type="SUPFAM" id="SSF51306">
    <property type="entry name" value="LexA/Signal peptidase"/>
    <property type="match status" value="1"/>
</dbReference>
<keyword evidence="10" id="KW-1185">Reference proteome</keyword>
<keyword evidence="5 7" id="KW-0378">Hydrolase</keyword>
<dbReference type="CDD" id="cd06530">
    <property type="entry name" value="S26_SPase_I"/>
    <property type="match status" value="1"/>
</dbReference>
<sequence>MNENIREIEPAESAPAAKEENKESLGSFAWFCVKLVIIVLIFRSFFFTSFNIPSESMMPRLLVGDYLFAAKWPYGYSYRSLPFNAPLLPESRILADTPDPGDIVIFEHPIDGSDYIKRVVGVPGDTIQLVNGVLHINEQPVGFEQVEDFVLPIRPDGRCRYARFAAREDDGTFVCRYPQFRETLPNGVSYNILDFGLEPQDVTAPVVVPEGHLFLMGDNRDNSLDSRFPAEAGRGIGLVPVDNVVAKASLMYFSTDGNAEWVKPWTWFTAARWSRMFRGI</sequence>
<dbReference type="GO" id="GO:0004252">
    <property type="term" value="F:serine-type endopeptidase activity"/>
    <property type="evidence" value="ECO:0007669"/>
    <property type="project" value="InterPro"/>
</dbReference>
<evidence type="ECO:0000256" key="6">
    <source>
        <dbReference type="PIRSR" id="PIRSR600223-1"/>
    </source>
</evidence>
<dbReference type="GO" id="GO:0006465">
    <property type="term" value="P:signal peptide processing"/>
    <property type="evidence" value="ECO:0007669"/>
    <property type="project" value="InterPro"/>
</dbReference>
<feature type="domain" description="Peptidase S26" evidence="8">
    <location>
        <begin position="28"/>
        <end position="253"/>
    </location>
</feature>
<evidence type="ECO:0000256" key="4">
    <source>
        <dbReference type="ARBA" id="ARBA00019232"/>
    </source>
</evidence>
<keyword evidence="7" id="KW-0812">Transmembrane</keyword>
<dbReference type="EMBL" id="SSHH01000001">
    <property type="protein sequence ID" value="TIX52011.1"/>
    <property type="molecule type" value="Genomic_DNA"/>
</dbReference>
<dbReference type="InterPro" id="IPR000223">
    <property type="entry name" value="Pept_S26A_signal_pept_1"/>
</dbReference>
<dbReference type="PRINTS" id="PR00727">
    <property type="entry name" value="LEADERPTASE"/>
</dbReference>
<comment type="similarity">
    <text evidence="2 7">Belongs to the peptidase S26 family.</text>
</comment>
<feature type="transmembrane region" description="Helical" evidence="7">
    <location>
        <begin position="28"/>
        <end position="50"/>
    </location>
</feature>
<feature type="active site" evidence="6">
    <location>
        <position position="117"/>
    </location>
</feature>
<dbReference type="GO" id="GO:0009003">
    <property type="term" value="F:signal peptidase activity"/>
    <property type="evidence" value="ECO:0007669"/>
    <property type="project" value="UniProtKB-EC"/>
</dbReference>
<evidence type="ECO:0000313" key="10">
    <source>
        <dbReference type="Proteomes" id="UP000309389"/>
    </source>
</evidence>
<dbReference type="InterPro" id="IPR019757">
    <property type="entry name" value="Pept_S26A_signal_pept_1_Lys-AS"/>
</dbReference>
<reference evidence="9 10" key="1">
    <citation type="submission" date="2019-04" db="EMBL/GenBank/DDBJ databases">
        <title>Altererythrobacter aquimixticola sp. nov., isolated from sediment of junction between the ocean and a freshwater spring.</title>
        <authorList>
            <person name="Yoon J.-H."/>
        </authorList>
    </citation>
    <scope>NUCLEOTIDE SEQUENCE [LARGE SCALE GENOMIC DNA]</scope>
    <source>
        <strain evidence="9 10">SSKS-13</strain>
    </source>
</reference>
<evidence type="ECO:0000256" key="1">
    <source>
        <dbReference type="ARBA" id="ARBA00000677"/>
    </source>
</evidence>
<comment type="caution">
    <text evidence="9">The sequence shown here is derived from an EMBL/GenBank/DDBJ whole genome shotgun (WGS) entry which is preliminary data.</text>
</comment>
<dbReference type="AlphaFoldDB" id="A0A4T3F584"/>
<dbReference type="Gene3D" id="2.10.109.10">
    <property type="entry name" value="Umud Fragment, subunit A"/>
    <property type="match status" value="1"/>
</dbReference>
<evidence type="ECO:0000256" key="2">
    <source>
        <dbReference type="ARBA" id="ARBA00009370"/>
    </source>
</evidence>
<dbReference type="RefSeq" id="WP_136692796.1">
    <property type="nucleotide sequence ID" value="NZ_SSHH01000001.1"/>
</dbReference>
<protein>
    <recommendedName>
        <fullName evidence="4 7">Signal peptidase I</fullName>
        <ecNumber evidence="3 7">3.4.21.89</ecNumber>
    </recommendedName>
</protein>
<dbReference type="InterPro" id="IPR036286">
    <property type="entry name" value="LexA/Signal_pep-like_sf"/>
</dbReference>
<keyword evidence="7" id="KW-0472">Membrane</keyword>
<dbReference type="EC" id="3.4.21.89" evidence="3 7"/>
<comment type="catalytic activity">
    <reaction evidence="1 7">
        <text>Cleavage of hydrophobic, N-terminal signal or leader sequences from secreted and periplasmic proteins.</text>
        <dbReference type="EC" id="3.4.21.89"/>
    </reaction>
</comment>
<accession>A0A4T3F584</accession>
<evidence type="ECO:0000256" key="3">
    <source>
        <dbReference type="ARBA" id="ARBA00013208"/>
    </source>
</evidence>
<dbReference type="OrthoDB" id="9815782at2"/>
<feature type="active site" evidence="6">
    <location>
        <position position="56"/>
    </location>
</feature>
<dbReference type="InterPro" id="IPR019533">
    <property type="entry name" value="Peptidase_S26"/>
</dbReference>
<keyword evidence="7" id="KW-1133">Transmembrane helix</keyword>
<evidence type="ECO:0000313" key="9">
    <source>
        <dbReference type="EMBL" id="TIX52011.1"/>
    </source>
</evidence>